<protein>
    <submittedName>
        <fullName evidence="1">Uncharacterized protein</fullName>
    </submittedName>
</protein>
<reference evidence="1 2" key="1">
    <citation type="submission" date="2018-06" db="EMBL/GenBank/DDBJ databases">
        <title>Genomic Encyclopedia of Archaeal and Bacterial Type Strains, Phase II (KMG-II): from individual species to whole genera.</title>
        <authorList>
            <person name="Goeker M."/>
        </authorList>
    </citation>
    <scope>NUCLEOTIDE SEQUENCE [LARGE SCALE GENOMIC DNA]</scope>
    <source>
        <strain evidence="1 2">DSM 22011</strain>
    </source>
</reference>
<dbReference type="RefSeq" id="WP_170134583.1">
    <property type="nucleotide sequence ID" value="NZ_LIGK01000033.1"/>
</dbReference>
<dbReference type="AlphaFoldDB" id="A0A327Y5V2"/>
<evidence type="ECO:0000313" key="1">
    <source>
        <dbReference type="EMBL" id="RAK15125.1"/>
    </source>
</evidence>
<gene>
    <name evidence="1" type="ORF">ATI53_102526</name>
</gene>
<dbReference type="Proteomes" id="UP000249165">
    <property type="component" value="Unassembled WGS sequence"/>
</dbReference>
<dbReference type="EMBL" id="QLMG01000025">
    <property type="protein sequence ID" value="RAK15125.1"/>
    <property type="molecule type" value="Genomic_DNA"/>
</dbReference>
<accession>A0A327Y5V2</accession>
<comment type="caution">
    <text evidence="1">The sequence shown here is derived from an EMBL/GenBank/DDBJ whole genome shotgun (WGS) entry which is preliminary data.</text>
</comment>
<evidence type="ECO:0000313" key="2">
    <source>
        <dbReference type="Proteomes" id="UP000249165"/>
    </source>
</evidence>
<organism evidence="1 2">
    <name type="scientific">Salipiger aestuarii</name>
    <dbReference type="NCBI Taxonomy" id="568098"/>
    <lineage>
        <taxon>Bacteria</taxon>
        <taxon>Pseudomonadati</taxon>
        <taxon>Pseudomonadota</taxon>
        <taxon>Alphaproteobacteria</taxon>
        <taxon>Rhodobacterales</taxon>
        <taxon>Roseobacteraceae</taxon>
        <taxon>Salipiger</taxon>
    </lineage>
</organism>
<keyword evidence="2" id="KW-1185">Reference proteome</keyword>
<name>A0A327Y5V2_9RHOB</name>
<proteinExistence type="predicted"/>
<sequence>MAIPDERDAPWYPDMAADAEGAVVVAMRGEYAPLSSGEVVHAATIACTKTRRRFG</sequence>